<proteinExistence type="predicted"/>
<sequence>MKKLIVTLAVALGAGALGFVIARDVKTRTIWEEATDEVPPN</sequence>
<evidence type="ECO:0000313" key="2">
    <source>
        <dbReference type="Proteomes" id="UP001224674"/>
    </source>
</evidence>
<gene>
    <name evidence="1" type="ORF">QDX21_09565</name>
</gene>
<dbReference type="EMBL" id="CP122566">
    <property type="protein sequence ID" value="WGH92546.1"/>
    <property type="molecule type" value="Genomic_DNA"/>
</dbReference>
<accession>A0AAJ6AM74</accession>
<dbReference type="AlphaFoldDB" id="A0AAJ6AM74"/>
<dbReference type="RefSeq" id="WP_255410756.1">
    <property type="nucleotide sequence ID" value="NZ_CP122561.1"/>
</dbReference>
<organism evidence="1 2">
    <name type="scientific">Auritidibacter ignavus</name>
    <dbReference type="NCBI Taxonomy" id="678932"/>
    <lineage>
        <taxon>Bacteria</taxon>
        <taxon>Bacillati</taxon>
        <taxon>Actinomycetota</taxon>
        <taxon>Actinomycetes</taxon>
        <taxon>Micrococcales</taxon>
        <taxon>Micrococcaceae</taxon>
        <taxon>Auritidibacter</taxon>
    </lineage>
</organism>
<dbReference type="GeneID" id="83696099"/>
<name>A0AAJ6AM74_9MICC</name>
<dbReference type="Proteomes" id="UP001224674">
    <property type="component" value="Chromosome"/>
</dbReference>
<reference evidence="1 2" key="1">
    <citation type="submission" date="2023-03" db="EMBL/GenBank/DDBJ databases">
        <title>Complete genome sequences of several Auritidibacter ignavus strains isolated from ear infections.</title>
        <authorList>
            <person name="Baehr T."/>
            <person name="Baumhoegger A.M."/>
        </authorList>
    </citation>
    <scope>NUCLEOTIDE SEQUENCE [LARGE SCALE GENOMIC DNA]</scope>
    <source>
        <strain evidence="1 2">BABAE-6</strain>
    </source>
</reference>
<evidence type="ECO:0000313" key="1">
    <source>
        <dbReference type="EMBL" id="WGH92546.1"/>
    </source>
</evidence>
<protein>
    <submittedName>
        <fullName evidence="1">Uncharacterized protein</fullName>
    </submittedName>
</protein>
<keyword evidence="2" id="KW-1185">Reference proteome</keyword>